<comment type="caution">
    <text evidence="3">The sequence shown here is derived from an EMBL/GenBank/DDBJ whole genome shotgun (WGS) entry which is preliminary data.</text>
</comment>
<sequence>MKKIVRLLFIVACLFGMAMPAGAQIGFGVKGGLNLSRAPKTETSANGKVGFFIGPMAELTVPIIGLGVDGALLYSQKGGKIEGESAVQQGIEVPINLKYSIGLGSIASVFVAAGPDFYFNLKSDSKLKTIKADYNAAELGINIGAGVKALGHFQLGVNYTIPVSSAKLLEAATGAKIPGSSYKNRVGQVSIAYLF</sequence>
<dbReference type="EMBL" id="SNRY01000085">
    <property type="protein sequence ID" value="KAA6347749.1"/>
    <property type="molecule type" value="Genomic_DNA"/>
</dbReference>
<dbReference type="Pfam" id="PF13505">
    <property type="entry name" value="OMP_b-brl"/>
    <property type="match status" value="1"/>
</dbReference>
<dbReference type="InterPro" id="IPR027385">
    <property type="entry name" value="Beta-barrel_OMP"/>
</dbReference>
<evidence type="ECO:0000256" key="1">
    <source>
        <dbReference type="ARBA" id="ARBA00022729"/>
    </source>
</evidence>
<organism evidence="3">
    <name type="scientific">termite gut metagenome</name>
    <dbReference type="NCBI Taxonomy" id="433724"/>
    <lineage>
        <taxon>unclassified sequences</taxon>
        <taxon>metagenomes</taxon>
        <taxon>organismal metagenomes</taxon>
    </lineage>
</organism>
<feature type="domain" description="Outer membrane protein beta-barrel" evidence="2">
    <location>
        <begin position="9"/>
        <end position="195"/>
    </location>
</feature>
<evidence type="ECO:0000259" key="2">
    <source>
        <dbReference type="Pfam" id="PF13505"/>
    </source>
</evidence>
<gene>
    <name evidence="3" type="ORF">EZS27_004773</name>
</gene>
<accession>A0A5J4SNH1</accession>
<reference evidence="3" key="1">
    <citation type="submission" date="2019-03" db="EMBL/GenBank/DDBJ databases">
        <title>Single cell metagenomics reveals metabolic interactions within the superorganism composed of flagellate Streblomastix strix and complex community of Bacteroidetes bacteria on its surface.</title>
        <authorList>
            <person name="Treitli S.C."/>
            <person name="Kolisko M."/>
            <person name="Husnik F."/>
            <person name="Keeling P."/>
            <person name="Hampl V."/>
        </authorList>
    </citation>
    <scope>NUCLEOTIDE SEQUENCE</scope>
    <source>
        <strain evidence="3">STM</strain>
    </source>
</reference>
<evidence type="ECO:0000313" key="3">
    <source>
        <dbReference type="EMBL" id="KAA6347749.1"/>
    </source>
</evidence>
<dbReference type="AlphaFoldDB" id="A0A5J4SNH1"/>
<keyword evidence="1" id="KW-0732">Signal</keyword>
<protein>
    <recommendedName>
        <fullName evidence="2">Outer membrane protein beta-barrel domain-containing protein</fullName>
    </recommendedName>
</protein>
<proteinExistence type="predicted"/>
<name>A0A5J4SNH1_9ZZZZ</name>